<reference evidence="1" key="1">
    <citation type="submission" date="2014-11" db="EMBL/GenBank/DDBJ databases">
        <authorList>
            <person name="Geib S."/>
        </authorList>
    </citation>
    <scope>NUCLEOTIDE SEQUENCE</scope>
</reference>
<dbReference type="EMBL" id="GBXI01016706">
    <property type="protein sequence ID" value="JAC97585.1"/>
    <property type="molecule type" value="Transcribed_RNA"/>
</dbReference>
<organism evidence="1">
    <name type="scientific">Zeugodacus cucurbitae</name>
    <name type="common">Melon fruit fly</name>
    <name type="synonym">Bactrocera cucurbitae</name>
    <dbReference type="NCBI Taxonomy" id="28588"/>
    <lineage>
        <taxon>Eukaryota</taxon>
        <taxon>Metazoa</taxon>
        <taxon>Ecdysozoa</taxon>
        <taxon>Arthropoda</taxon>
        <taxon>Hexapoda</taxon>
        <taxon>Insecta</taxon>
        <taxon>Pterygota</taxon>
        <taxon>Neoptera</taxon>
        <taxon>Endopterygota</taxon>
        <taxon>Diptera</taxon>
        <taxon>Brachycera</taxon>
        <taxon>Muscomorpha</taxon>
        <taxon>Tephritoidea</taxon>
        <taxon>Tephritidae</taxon>
        <taxon>Zeugodacus</taxon>
        <taxon>Zeugodacus</taxon>
    </lineage>
</organism>
<sequence>MLRTKPKQHRTLKPKRVEHVVAASVANAAALLCESIQTSTSLLSAIQEPNIKEKLIQKHNKNIDTNFGANQQQQKQQQQQLKKTTKISPQFNSVIKKSPQTPLRHTAGVASKFFDGRCVSRPSNSMHLLTVQYNCVAALTSVLREIKA</sequence>
<proteinExistence type="predicted"/>
<reference evidence="1" key="2">
    <citation type="journal article" date="2015" name="Gigascience">
        <title>Reconstructing a comprehensive transcriptome assembly of a white-pupal translocated strain of the pest fruit fly Bactrocera cucurbitae.</title>
        <authorList>
            <person name="Sim S.B."/>
            <person name="Calla B."/>
            <person name="Hall B."/>
            <person name="DeRego T."/>
            <person name="Geib S.M."/>
        </authorList>
    </citation>
    <scope>NUCLEOTIDE SEQUENCE</scope>
</reference>
<dbReference type="AlphaFoldDB" id="A0A0A1WFV6"/>
<accession>A0A0A1WFV6</accession>
<evidence type="ECO:0000313" key="1">
    <source>
        <dbReference type="EMBL" id="JAC97585.1"/>
    </source>
</evidence>
<gene>
    <name evidence="1" type="primary">yidC_1</name>
    <name evidence="1" type="ORF">g.38299</name>
</gene>
<protein>
    <submittedName>
        <fullName evidence="1">Membrane protein insertase YidC</fullName>
    </submittedName>
</protein>
<name>A0A0A1WFV6_ZEUCU</name>